<organism evidence="2 3">
    <name type="scientific">Brucella pseudogrignonensis</name>
    <dbReference type="NCBI Taxonomy" id="419475"/>
    <lineage>
        <taxon>Bacteria</taxon>
        <taxon>Pseudomonadati</taxon>
        <taxon>Pseudomonadota</taxon>
        <taxon>Alphaproteobacteria</taxon>
        <taxon>Hyphomicrobiales</taxon>
        <taxon>Brucellaceae</taxon>
        <taxon>Brucella/Ochrobactrum group</taxon>
        <taxon>Brucella</taxon>
    </lineage>
</organism>
<name>A0A7Y3T128_9HYPH</name>
<gene>
    <name evidence="2" type="ORF">EHE22_01475</name>
</gene>
<dbReference type="InterPro" id="IPR010297">
    <property type="entry name" value="DUF900_hydrolase"/>
</dbReference>
<feature type="compositionally biased region" description="Basic and acidic residues" evidence="1">
    <location>
        <begin position="391"/>
        <end position="402"/>
    </location>
</feature>
<protein>
    <submittedName>
        <fullName evidence="2">Alpha/beta fold hydrolase</fullName>
    </submittedName>
</protein>
<dbReference type="InterPro" id="IPR014586">
    <property type="entry name" value="UCP033909"/>
</dbReference>
<dbReference type="SUPFAM" id="SSF53474">
    <property type="entry name" value="alpha/beta-Hydrolases"/>
    <property type="match status" value="1"/>
</dbReference>
<keyword evidence="2" id="KW-0378">Hydrolase</keyword>
<dbReference type="EMBL" id="PKQI01000001">
    <property type="protein sequence ID" value="NNV19098.1"/>
    <property type="molecule type" value="Genomic_DNA"/>
</dbReference>
<dbReference type="Gene3D" id="3.40.50.1820">
    <property type="entry name" value="alpha/beta hydrolase"/>
    <property type="match status" value="1"/>
</dbReference>
<dbReference type="AlphaFoldDB" id="A0A7Y3T128"/>
<accession>A0A7Y3T128</accession>
<dbReference type="PANTHER" id="PTHR36513:SF1">
    <property type="entry name" value="TRANSMEMBRANE PROTEIN"/>
    <property type="match status" value="1"/>
</dbReference>
<sequence length="402" mass="43843">MIVLVLTSGCASRPDVLVPSSTTVAGAKTVDLLVATTRAPSTQQGVVFSGERGQQMSLASLKISIPPDANRSIGQVQWPKRLPADPAREFSTLSVEPIRDEASARQWHRRHRHEGGRVLIFVHGFKNGFQESVYRFAQIVHDSGADAVPVVFSWPSRNKVLDYNYDKESANFSRDALEELIRMTAQTPAVKDITIVAHSMGSWLAVEALRQMAIRDGRVASKISNVILASPDLDVDVAGAQWAAMGPHRPKFTILVSRDDRALWVSRLLAGNIDRLGQIDANSEQYRKHVLDNGATVIDLTDVKADEGLNHGKFAQSPEIVRLLGRRIAGQSITDEQVGMGDRVGAVVMGAAHTLGSATSLAVTAPIRLIEATDQNRTYPPLRSSTSTTAEKIKPEKRPNVR</sequence>
<feature type="region of interest" description="Disordered" evidence="1">
    <location>
        <begin position="376"/>
        <end position="402"/>
    </location>
</feature>
<dbReference type="GO" id="GO:0016787">
    <property type="term" value="F:hydrolase activity"/>
    <property type="evidence" value="ECO:0007669"/>
    <property type="project" value="UniProtKB-KW"/>
</dbReference>
<evidence type="ECO:0000313" key="3">
    <source>
        <dbReference type="Proteomes" id="UP000526233"/>
    </source>
</evidence>
<evidence type="ECO:0000256" key="1">
    <source>
        <dbReference type="SAM" id="MobiDB-lite"/>
    </source>
</evidence>
<reference evidence="2 3" key="1">
    <citation type="submission" date="2018-11" db="EMBL/GenBank/DDBJ databases">
        <title>Genome sequencing and analysis.</title>
        <authorList>
            <person name="Huang Y.-T."/>
        </authorList>
    </citation>
    <scope>NUCLEOTIDE SEQUENCE [LARGE SCALE GENOMIC DNA]</scope>
    <source>
        <strain evidence="2 3">SHIN</strain>
    </source>
</reference>
<dbReference type="PANTHER" id="PTHR36513">
    <property type="entry name" value="ABC TRANSMEMBRANE TYPE-1 DOMAIN-CONTAINING PROTEIN"/>
    <property type="match status" value="1"/>
</dbReference>
<feature type="compositionally biased region" description="Polar residues" evidence="1">
    <location>
        <begin position="376"/>
        <end position="390"/>
    </location>
</feature>
<dbReference type="PIRSF" id="PIRSF033909">
    <property type="entry name" value="UCP033909"/>
    <property type="match status" value="1"/>
</dbReference>
<comment type="caution">
    <text evidence="2">The sequence shown here is derived from an EMBL/GenBank/DDBJ whole genome shotgun (WGS) entry which is preliminary data.</text>
</comment>
<evidence type="ECO:0000313" key="2">
    <source>
        <dbReference type="EMBL" id="NNV19098.1"/>
    </source>
</evidence>
<dbReference type="Proteomes" id="UP000526233">
    <property type="component" value="Unassembled WGS sequence"/>
</dbReference>
<dbReference type="Pfam" id="PF05990">
    <property type="entry name" value="DUF900"/>
    <property type="match status" value="1"/>
</dbReference>
<dbReference type="InterPro" id="IPR029058">
    <property type="entry name" value="AB_hydrolase_fold"/>
</dbReference>
<proteinExistence type="predicted"/>